<keyword evidence="2" id="KW-1185">Reference proteome</keyword>
<proteinExistence type="predicted"/>
<protein>
    <submittedName>
        <fullName evidence="1">Uncharacterized protein</fullName>
    </submittedName>
</protein>
<comment type="caution">
    <text evidence="1">The sequence shown here is derived from an EMBL/GenBank/DDBJ whole genome shotgun (WGS) entry which is preliminary data.</text>
</comment>
<gene>
    <name evidence="1" type="ORF">M9H77_15121</name>
</gene>
<dbReference type="EMBL" id="CM044703">
    <property type="protein sequence ID" value="KAI5674757.1"/>
    <property type="molecule type" value="Genomic_DNA"/>
</dbReference>
<dbReference type="Proteomes" id="UP001060085">
    <property type="component" value="Linkage Group LG03"/>
</dbReference>
<evidence type="ECO:0000313" key="2">
    <source>
        <dbReference type="Proteomes" id="UP001060085"/>
    </source>
</evidence>
<organism evidence="1 2">
    <name type="scientific">Catharanthus roseus</name>
    <name type="common">Madagascar periwinkle</name>
    <name type="synonym">Vinca rosea</name>
    <dbReference type="NCBI Taxonomy" id="4058"/>
    <lineage>
        <taxon>Eukaryota</taxon>
        <taxon>Viridiplantae</taxon>
        <taxon>Streptophyta</taxon>
        <taxon>Embryophyta</taxon>
        <taxon>Tracheophyta</taxon>
        <taxon>Spermatophyta</taxon>
        <taxon>Magnoliopsida</taxon>
        <taxon>eudicotyledons</taxon>
        <taxon>Gunneridae</taxon>
        <taxon>Pentapetalae</taxon>
        <taxon>asterids</taxon>
        <taxon>lamiids</taxon>
        <taxon>Gentianales</taxon>
        <taxon>Apocynaceae</taxon>
        <taxon>Rauvolfioideae</taxon>
        <taxon>Vinceae</taxon>
        <taxon>Catharanthinae</taxon>
        <taxon>Catharanthus</taxon>
    </lineage>
</organism>
<accession>A0ACC0BQ90</accession>
<name>A0ACC0BQ90_CATRO</name>
<evidence type="ECO:0000313" key="1">
    <source>
        <dbReference type="EMBL" id="KAI5674757.1"/>
    </source>
</evidence>
<sequence length="353" mass="39325">MASSKLQAIWNHPAGPKTIFFWGPTFKWGLSIANIADFSKPPETLSYPQQLAIAITGIIWSRYSTIITPKNLNLFGNSLAMSATGIYQLSRKIRLELSYMFGTRLASRSSRLALAQCRNSLLLLSRQKQPQVPNLYSQYHSLLDLQYKVVPVQVSLLHNFNLCGSAIQRFGISSSASPQPNDKDATQSGNEQGSATENDAAAAAVKTSTDAAADDEKDVSESESDSECDLSKDELVKLVIEKEEQLKTKQEELRKIQDKALRACAEMQNSMDRTKREAENMKKFAVQVFKKYGLQRYDPVNEEFDPHRHNAVFQVPDPSKPPNTVAVVLKAGYMLHDRVIRPAEVGVTQSAEN</sequence>
<reference evidence="2" key="1">
    <citation type="journal article" date="2023" name="Nat. Plants">
        <title>Single-cell RNA sequencing provides a high-resolution roadmap for understanding the multicellular compartmentation of specialized metabolism.</title>
        <authorList>
            <person name="Sun S."/>
            <person name="Shen X."/>
            <person name="Li Y."/>
            <person name="Li Y."/>
            <person name="Wang S."/>
            <person name="Li R."/>
            <person name="Zhang H."/>
            <person name="Shen G."/>
            <person name="Guo B."/>
            <person name="Wei J."/>
            <person name="Xu J."/>
            <person name="St-Pierre B."/>
            <person name="Chen S."/>
            <person name="Sun C."/>
        </authorList>
    </citation>
    <scope>NUCLEOTIDE SEQUENCE [LARGE SCALE GENOMIC DNA]</scope>
</reference>